<feature type="domain" description="FHA" evidence="2">
    <location>
        <begin position="27"/>
        <end position="75"/>
    </location>
</feature>
<comment type="caution">
    <text evidence="3">The sequence shown here is derived from an EMBL/GenBank/DDBJ whole genome shotgun (WGS) entry which is preliminary data.</text>
</comment>
<dbReference type="Gene3D" id="2.60.200.20">
    <property type="match status" value="1"/>
</dbReference>
<evidence type="ECO:0000313" key="4">
    <source>
        <dbReference type="Proteomes" id="UP000186391"/>
    </source>
</evidence>
<dbReference type="Proteomes" id="UP000186391">
    <property type="component" value="Unassembled WGS sequence"/>
</dbReference>
<protein>
    <submittedName>
        <fullName evidence="3">Forkhead-associated protein</fullName>
    </submittedName>
</protein>
<dbReference type="InterPro" id="IPR000253">
    <property type="entry name" value="FHA_dom"/>
</dbReference>
<dbReference type="EMBL" id="MRCA01000002">
    <property type="protein sequence ID" value="OKH15546.1"/>
    <property type="molecule type" value="Genomic_DNA"/>
</dbReference>
<dbReference type="SUPFAM" id="SSF49879">
    <property type="entry name" value="SMAD/FHA domain"/>
    <property type="match status" value="1"/>
</dbReference>
<gene>
    <name evidence="3" type="ORF">NIES592_05490</name>
</gene>
<dbReference type="Pfam" id="PF00498">
    <property type="entry name" value="FHA"/>
    <property type="match status" value="1"/>
</dbReference>
<dbReference type="AlphaFoldDB" id="A0A1U7H350"/>
<dbReference type="SMART" id="SM00240">
    <property type="entry name" value="FHA"/>
    <property type="match status" value="1"/>
</dbReference>
<reference evidence="3 4" key="1">
    <citation type="submission" date="2016-11" db="EMBL/GenBank/DDBJ databases">
        <title>Draft Genome Sequences of Nine Cyanobacterial Strains from Diverse Habitats.</title>
        <authorList>
            <person name="Zhu T."/>
            <person name="Hou S."/>
            <person name="Lu X."/>
            <person name="Hess W.R."/>
        </authorList>
    </citation>
    <scope>NUCLEOTIDE SEQUENCE [LARGE SCALE GENOMIC DNA]</scope>
    <source>
        <strain evidence="3 4">NIES-592</strain>
    </source>
</reference>
<evidence type="ECO:0000256" key="1">
    <source>
        <dbReference type="SAM" id="MobiDB-lite"/>
    </source>
</evidence>
<organism evidence="3 4">
    <name type="scientific">Fischerella major NIES-592</name>
    <dbReference type="NCBI Taxonomy" id="210994"/>
    <lineage>
        <taxon>Bacteria</taxon>
        <taxon>Bacillati</taxon>
        <taxon>Cyanobacteriota</taxon>
        <taxon>Cyanophyceae</taxon>
        <taxon>Nostocales</taxon>
        <taxon>Hapalosiphonaceae</taxon>
        <taxon>Fischerella</taxon>
    </lineage>
</organism>
<evidence type="ECO:0000313" key="3">
    <source>
        <dbReference type="EMBL" id="OKH15546.1"/>
    </source>
</evidence>
<keyword evidence="4" id="KW-1185">Reference proteome</keyword>
<proteinExistence type="predicted"/>
<dbReference type="InterPro" id="IPR008984">
    <property type="entry name" value="SMAD_FHA_dom_sf"/>
</dbReference>
<dbReference type="OrthoDB" id="514712at2"/>
<sequence length="141" mass="15581">MITLILLHPLQPVPAQSWTFADDEPAILIGRAADNHVVLYSAVVSRRHIELRRVNNGWEVLNLGANGTYVDGEAIVRVPVTDGVILRLARSGPQIQIRLGITTTTPASKSQRCLPTLVNAERETEIGEQSDQEIESLPRKR</sequence>
<evidence type="ECO:0000259" key="2">
    <source>
        <dbReference type="PROSITE" id="PS50006"/>
    </source>
</evidence>
<name>A0A1U7H350_9CYAN</name>
<dbReference type="PROSITE" id="PS50006">
    <property type="entry name" value="FHA_DOMAIN"/>
    <property type="match status" value="1"/>
</dbReference>
<feature type="region of interest" description="Disordered" evidence="1">
    <location>
        <begin position="121"/>
        <end position="141"/>
    </location>
</feature>
<accession>A0A1U7H350</accession>
<dbReference type="RefSeq" id="WP_062243333.1">
    <property type="nucleotide sequence ID" value="NZ_MRCA01000002.1"/>
</dbReference>